<sequence>MPPAIEDDDGSDQGGLGLEESLDAEFSEPELPLLKHTQAPKVVDDVNNPKLPALNHTQAPTEAPAKSAETVPARESTATRDPKEATDINNSNMTVLTILNAASHWVPPGTQTLGPSGVMPTSILSSPVKEFDGTPT</sequence>
<dbReference type="EMBL" id="GL573448">
    <property type="protein sequence ID" value="ELR06431.1"/>
    <property type="molecule type" value="Genomic_DNA"/>
</dbReference>
<evidence type="ECO:0000313" key="3">
    <source>
        <dbReference type="Proteomes" id="UP000011064"/>
    </source>
</evidence>
<accession>L8G366</accession>
<feature type="compositionally biased region" description="Basic and acidic residues" evidence="1">
    <location>
        <begin position="77"/>
        <end position="86"/>
    </location>
</feature>
<reference evidence="3" key="1">
    <citation type="submission" date="2010-09" db="EMBL/GenBank/DDBJ databases">
        <title>The genome sequence of Geomyces destructans 20631-21.</title>
        <authorList>
            <consortium name="The Broad Institute Genome Sequencing Platform"/>
            <person name="Cuomo C.A."/>
            <person name="Blehert D.S."/>
            <person name="Lorch J.M."/>
            <person name="Young S.K."/>
            <person name="Zeng Q."/>
            <person name="Gargeya S."/>
            <person name="Fitzgerald M."/>
            <person name="Haas B."/>
            <person name="Abouelleil A."/>
            <person name="Alvarado L."/>
            <person name="Arachchi H.M."/>
            <person name="Berlin A."/>
            <person name="Brown A."/>
            <person name="Chapman S.B."/>
            <person name="Chen Z."/>
            <person name="Dunbar C."/>
            <person name="Freedman E."/>
            <person name="Gearin G."/>
            <person name="Gellesch M."/>
            <person name="Goldberg J."/>
            <person name="Griggs A."/>
            <person name="Gujja S."/>
            <person name="Heiman D."/>
            <person name="Howarth C."/>
            <person name="Larson L."/>
            <person name="Lui A."/>
            <person name="MacDonald P.J.P."/>
            <person name="Montmayeur A."/>
            <person name="Murphy C."/>
            <person name="Neiman D."/>
            <person name="Pearson M."/>
            <person name="Priest M."/>
            <person name="Roberts A."/>
            <person name="Saif S."/>
            <person name="Shea T."/>
            <person name="Shenoy N."/>
            <person name="Sisk P."/>
            <person name="Stolte C."/>
            <person name="Sykes S."/>
            <person name="Wortman J."/>
            <person name="Nusbaum C."/>
            <person name="Birren B."/>
        </authorList>
    </citation>
    <scope>NUCLEOTIDE SEQUENCE [LARGE SCALE GENOMIC DNA]</scope>
    <source>
        <strain evidence="3">ATCC MYA-4855 / 20631-21</strain>
    </source>
</reference>
<feature type="region of interest" description="Disordered" evidence="1">
    <location>
        <begin position="1"/>
        <end position="90"/>
    </location>
</feature>
<feature type="compositionally biased region" description="Acidic residues" evidence="1">
    <location>
        <begin position="1"/>
        <end position="11"/>
    </location>
</feature>
<dbReference type="InParanoid" id="L8G366"/>
<dbReference type="Proteomes" id="UP000011064">
    <property type="component" value="Unassembled WGS sequence"/>
</dbReference>
<evidence type="ECO:0000313" key="2">
    <source>
        <dbReference type="EMBL" id="ELR06431.1"/>
    </source>
</evidence>
<proteinExistence type="predicted"/>
<dbReference type="VEuPathDB" id="FungiDB:GMDG_07956"/>
<dbReference type="HOGENOM" id="CLU_1876316_0_0_1"/>
<name>L8G366_PSED2</name>
<dbReference type="AlphaFoldDB" id="L8G366"/>
<organism evidence="2 3">
    <name type="scientific">Pseudogymnoascus destructans (strain ATCC MYA-4855 / 20631-21)</name>
    <name type="common">Bat white-nose syndrome fungus</name>
    <name type="synonym">Geomyces destructans</name>
    <dbReference type="NCBI Taxonomy" id="658429"/>
    <lineage>
        <taxon>Eukaryota</taxon>
        <taxon>Fungi</taxon>
        <taxon>Dikarya</taxon>
        <taxon>Ascomycota</taxon>
        <taxon>Pezizomycotina</taxon>
        <taxon>Leotiomycetes</taxon>
        <taxon>Thelebolales</taxon>
        <taxon>Thelebolaceae</taxon>
        <taxon>Pseudogymnoascus</taxon>
    </lineage>
</organism>
<gene>
    <name evidence="2" type="ORF">GMDG_07956</name>
</gene>
<feature type="region of interest" description="Disordered" evidence="1">
    <location>
        <begin position="110"/>
        <end position="136"/>
    </location>
</feature>
<protein>
    <submittedName>
        <fullName evidence="2">Uncharacterized protein</fullName>
    </submittedName>
</protein>
<keyword evidence="3" id="KW-1185">Reference proteome</keyword>
<evidence type="ECO:0000256" key="1">
    <source>
        <dbReference type="SAM" id="MobiDB-lite"/>
    </source>
</evidence>